<keyword evidence="4" id="KW-0720">Serine protease</keyword>
<keyword evidence="7" id="KW-1185">Reference proteome</keyword>
<comment type="similarity">
    <text evidence="1">Belongs to the peptidase S51 family.</text>
</comment>
<dbReference type="RefSeq" id="WP_231396249.1">
    <property type="nucleotide sequence ID" value="NZ_JADOTX010000001.1"/>
</dbReference>
<name>A0ABS0JH19_9ACTN</name>
<dbReference type="EMBL" id="JADOTX010000001">
    <property type="protein sequence ID" value="MBG6065633.1"/>
    <property type="molecule type" value="Genomic_DNA"/>
</dbReference>
<dbReference type="EC" id="3.4.13.21" evidence="6"/>
<dbReference type="Gene3D" id="3.40.50.880">
    <property type="match status" value="1"/>
</dbReference>
<sequence length="259" mass="27215">MKFLLTSSGLSNPSISDALVDLLGKPIAESTALFIPTGIYPFPGGGERAWKAIHGQAPIPLTQLGWKSLGMLELTALPTIREENSVPAVREADALLVWGGDVLYLTYWLRQSGLADLLPSLSETVYVGVSAGSIAVTPYNCDAEFDIGFVPDGSDMAQGADRGARAGGFHAVPPPPQSSRPDQPLTETSLQPSQPYTGRSEHPIYSMVGADSVAPLASARRIVRGSRSATTPVATRPPTPATIRVTGAEVASSRTPPAR</sequence>
<evidence type="ECO:0000256" key="4">
    <source>
        <dbReference type="ARBA" id="ARBA00022825"/>
    </source>
</evidence>
<protein>
    <submittedName>
        <fullName evidence="6">Dipeptidase E</fullName>
        <ecNumber evidence="6">3.4.13.21</ecNumber>
    </submittedName>
</protein>
<dbReference type="Pfam" id="PF03575">
    <property type="entry name" value="Peptidase_S51"/>
    <property type="match status" value="1"/>
</dbReference>
<accession>A0ABS0JH19</accession>
<keyword evidence="2" id="KW-0645">Protease</keyword>
<feature type="compositionally biased region" description="Polar residues" evidence="5">
    <location>
        <begin position="185"/>
        <end position="197"/>
    </location>
</feature>
<comment type="caution">
    <text evidence="6">The sequence shown here is derived from an EMBL/GenBank/DDBJ whole genome shotgun (WGS) entry which is preliminary data.</text>
</comment>
<reference evidence="6 7" key="1">
    <citation type="submission" date="2020-11" db="EMBL/GenBank/DDBJ databases">
        <title>Sequencing the genomes of 1000 actinobacteria strains.</title>
        <authorList>
            <person name="Klenk H.-P."/>
        </authorList>
    </citation>
    <scope>NUCLEOTIDE SEQUENCE [LARGE SCALE GENOMIC DNA]</scope>
    <source>
        <strain evidence="6 7">DSM 101692</strain>
    </source>
</reference>
<feature type="region of interest" description="Disordered" evidence="5">
    <location>
        <begin position="156"/>
        <end position="202"/>
    </location>
</feature>
<gene>
    <name evidence="6" type="ORF">IW248_001920</name>
</gene>
<dbReference type="InterPro" id="IPR029062">
    <property type="entry name" value="Class_I_gatase-like"/>
</dbReference>
<dbReference type="InterPro" id="IPR005320">
    <property type="entry name" value="Peptidase_S51"/>
</dbReference>
<keyword evidence="6" id="KW-0224">Dipeptidase</keyword>
<proteinExistence type="inferred from homology"/>
<keyword evidence="3 6" id="KW-0378">Hydrolase</keyword>
<dbReference type="Proteomes" id="UP000614915">
    <property type="component" value="Unassembled WGS sequence"/>
</dbReference>
<evidence type="ECO:0000256" key="3">
    <source>
        <dbReference type="ARBA" id="ARBA00022801"/>
    </source>
</evidence>
<evidence type="ECO:0000256" key="1">
    <source>
        <dbReference type="ARBA" id="ARBA00006534"/>
    </source>
</evidence>
<evidence type="ECO:0000256" key="5">
    <source>
        <dbReference type="SAM" id="MobiDB-lite"/>
    </source>
</evidence>
<organism evidence="6 7">
    <name type="scientific">Micromonospora ureilytica</name>
    <dbReference type="NCBI Taxonomy" id="709868"/>
    <lineage>
        <taxon>Bacteria</taxon>
        <taxon>Bacillati</taxon>
        <taxon>Actinomycetota</taxon>
        <taxon>Actinomycetes</taxon>
        <taxon>Micromonosporales</taxon>
        <taxon>Micromonosporaceae</taxon>
        <taxon>Micromonospora</taxon>
    </lineage>
</organism>
<dbReference type="GO" id="GO:0016805">
    <property type="term" value="F:dipeptidase activity"/>
    <property type="evidence" value="ECO:0007669"/>
    <property type="project" value="UniProtKB-KW"/>
</dbReference>
<feature type="region of interest" description="Disordered" evidence="5">
    <location>
        <begin position="223"/>
        <end position="259"/>
    </location>
</feature>
<evidence type="ECO:0000256" key="2">
    <source>
        <dbReference type="ARBA" id="ARBA00022670"/>
    </source>
</evidence>
<dbReference type="SUPFAM" id="SSF52317">
    <property type="entry name" value="Class I glutamine amidotransferase-like"/>
    <property type="match status" value="1"/>
</dbReference>
<evidence type="ECO:0000313" key="7">
    <source>
        <dbReference type="Proteomes" id="UP000614915"/>
    </source>
</evidence>
<evidence type="ECO:0000313" key="6">
    <source>
        <dbReference type="EMBL" id="MBG6065633.1"/>
    </source>
</evidence>